<accession>A0A6J5QC16</accession>
<name>A0A6J5QC16_9CAUD</name>
<reference evidence="1" key="1">
    <citation type="submission" date="2020-05" db="EMBL/GenBank/DDBJ databases">
        <authorList>
            <person name="Chiriac C."/>
            <person name="Salcher M."/>
            <person name="Ghai R."/>
            <person name="Kavagutti S V."/>
        </authorList>
    </citation>
    <scope>NUCLEOTIDE SEQUENCE</scope>
</reference>
<protein>
    <submittedName>
        <fullName evidence="1">Uncharacterized protein</fullName>
    </submittedName>
</protein>
<dbReference type="EMBL" id="LR797022">
    <property type="protein sequence ID" value="CAB4182270.1"/>
    <property type="molecule type" value="Genomic_DNA"/>
</dbReference>
<sequence length="375" mass="39223">MTLTNDLANWAGTGANSSALRNRIINGNMVIDQRNAGAQITAANLTNETYMVDRWKYQASQAAKFTAQQNAGSVTTAVGFPNYLGMTVATVVTVGVSDYFHILQVIEGFNFADLAWGTANAKTVTLSFVVYSSLTGTFGGALRNSTATRCYPFTYTISSANTWTTISVTIAGDTSGTWVGATNGIGVQVGFALGVGTTYSGTAGAWAATNYVSATGAVSVVGTSSATFYITGVQLESGTASTPFERRQYSQELILCQRYYSKSSSTNVVPVNGSAYGTAGMFISGIINAYSNTNGYGPTLSYPVVMRTTPTITYYSTALGTTTAGSWSIYTNTWNTTTSTVTNAQSDQSFGPGVVGTFTAGAGLFFGAWTASAEL</sequence>
<gene>
    <name evidence="1" type="ORF">UFOVP1071_200</name>
</gene>
<proteinExistence type="predicted"/>
<organism evidence="1">
    <name type="scientific">uncultured Caudovirales phage</name>
    <dbReference type="NCBI Taxonomy" id="2100421"/>
    <lineage>
        <taxon>Viruses</taxon>
        <taxon>Duplodnaviria</taxon>
        <taxon>Heunggongvirae</taxon>
        <taxon>Uroviricota</taxon>
        <taxon>Caudoviricetes</taxon>
        <taxon>Peduoviridae</taxon>
        <taxon>Maltschvirus</taxon>
        <taxon>Maltschvirus maltsch</taxon>
    </lineage>
</organism>
<evidence type="ECO:0000313" key="1">
    <source>
        <dbReference type="EMBL" id="CAB4182270.1"/>
    </source>
</evidence>